<accession>A0A0K2H390</accession>
<proteinExistence type="predicted"/>
<dbReference type="AlphaFoldDB" id="A0A0K2H390"/>
<gene>
    <name evidence="1" type="ORF">CLAC_05705</name>
</gene>
<name>A0A0K2H390_9CORY</name>
<dbReference type="EMBL" id="CP006841">
    <property type="protein sequence ID" value="ALA68515.1"/>
    <property type="molecule type" value="Genomic_DNA"/>
</dbReference>
<evidence type="ECO:0000313" key="1">
    <source>
        <dbReference type="EMBL" id="ALA68515.1"/>
    </source>
</evidence>
<sequence>MEGDYLTIVASSEAKLAEAFEVLLRYLWVIAEGGFGIGRETESA</sequence>
<protein>
    <submittedName>
        <fullName evidence="1">Uncharacterized protein</fullName>
    </submittedName>
</protein>
<evidence type="ECO:0000313" key="2">
    <source>
        <dbReference type="Proteomes" id="UP000058446"/>
    </source>
</evidence>
<reference evidence="1 2" key="1">
    <citation type="submission" date="2013-10" db="EMBL/GenBank/DDBJ databases">
        <title>Complete genome sequence of Corynebacterium lactis DSM 45799(T), isolated from raw cow milk.</title>
        <authorList>
            <person name="Ruckert C."/>
            <person name="Albersmeier A."/>
            <person name="Lipski A."/>
            <person name="Kalinowski J."/>
        </authorList>
    </citation>
    <scope>NUCLEOTIDE SEQUENCE [LARGE SCALE GENOMIC DNA]</scope>
    <source>
        <strain evidence="1 2">RW2-5</strain>
    </source>
</reference>
<organism evidence="1 2">
    <name type="scientific">Corynebacterium lactis RW2-5</name>
    <dbReference type="NCBI Taxonomy" id="1408189"/>
    <lineage>
        <taxon>Bacteria</taxon>
        <taxon>Bacillati</taxon>
        <taxon>Actinomycetota</taxon>
        <taxon>Actinomycetes</taxon>
        <taxon>Mycobacteriales</taxon>
        <taxon>Corynebacteriaceae</taxon>
        <taxon>Corynebacterium</taxon>
    </lineage>
</organism>
<dbReference type="Proteomes" id="UP000058446">
    <property type="component" value="Chromosome"/>
</dbReference>
<keyword evidence="2" id="KW-1185">Reference proteome</keyword>
<dbReference type="KEGG" id="clw:CLAC_05705"/>